<dbReference type="AlphaFoldDB" id="A0AAE3KKN6"/>
<dbReference type="EMBL" id="JAMZMM010000025">
    <property type="protein sequence ID" value="MCP2727725.1"/>
    <property type="molecule type" value="Genomic_DNA"/>
</dbReference>
<sequence>MEQEYWPDGVPREETLSAFVAAFRTIGYEVCDDASLEYGFQKIAIYAEAQNVPRHVARQLPNGNWTSKIGQYEDIQHKTLDALTGDAPAYGTVVQLMKKAIYSDLALVAKTASG</sequence>
<evidence type="ECO:0000313" key="2">
    <source>
        <dbReference type="EMBL" id="MCP2727725.1"/>
    </source>
</evidence>
<gene>
    <name evidence="2" type="ORF">NJ959_04435</name>
</gene>
<comment type="caution">
    <text evidence="2">The sequence shown here is derived from an EMBL/GenBank/DDBJ whole genome shotgun (WGS) entry which is preliminary data.</text>
</comment>
<dbReference type="Pfam" id="PF24738">
    <property type="entry name" value="DUF7689"/>
    <property type="match status" value="1"/>
</dbReference>
<keyword evidence="3" id="KW-1185">Reference proteome</keyword>
<accession>A0AAE3KKN6</accession>
<proteinExistence type="predicted"/>
<dbReference type="InterPro" id="IPR056106">
    <property type="entry name" value="DUF7689"/>
</dbReference>
<dbReference type="Proteomes" id="UP001204953">
    <property type="component" value="Unassembled WGS sequence"/>
</dbReference>
<reference evidence="2" key="1">
    <citation type="submission" date="2022-06" db="EMBL/GenBank/DDBJ databases">
        <title>New cyanobacteria of genus Symplocastrum in benthos of Lake Baikal.</title>
        <authorList>
            <person name="Sorokovikova E."/>
            <person name="Tikhonova I."/>
            <person name="Krasnopeev A."/>
            <person name="Evseev P."/>
            <person name="Gladkikh A."/>
            <person name="Belykh O."/>
        </authorList>
    </citation>
    <scope>NUCLEOTIDE SEQUENCE</scope>
    <source>
        <strain evidence="2">BBK-W-15</strain>
    </source>
</reference>
<name>A0AAE3KKN6_9CYAN</name>
<feature type="domain" description="DUF7689" evidence="1">
    <location>
        <begin position="5"/>
        <end position="98"/>
    </location>
</feature>
<dbReference type="RefSeq" id="WP_254010534.1">
    <property type="nucleotide sequence ID" value="NZ_JAMZMM010000025.1"/>
</dbReference>
<protein>
    <recommendedName>
        <fullName evidence="1">DUF7689 domain-containing protein</fullName>
    </recommendedName>
</protein>
<evidence type="ECO:0000313" key="3">
    <source>
        <dbReference type="Proteomes" id="UP001204953"/>
    </source>
</evidence>
<organism evidence="2 3">
    <name type="scientific">Limnofasciculus baicalensis BBK-W-15</name>
    <dbReference type="NCBI Taxonomy" id="2699891"/>
    <lineage>
        <taxon>Bacteria</taxon>
        <taxon>Bacillati</taxon>
        <taxon>Cyanobacteriota</taxon>
        <taxon>Cyanophyceae</taxon>
        <taxon>Coleofasciculales</taxon>
        <taxon>Coleofasciculaceae</taxon>
        <taxon>Limnofasciculus</taxon>
        <taxon>Limnofasciculus baicalensis</taxon>
    </lineage>
</organism>
<evidence type="ECO:0000259" key="1">
    <source>
        <dbReference type="Pfam" id="PF24738"/>
    </source>
</evidence>